<gene>
    <name evidence="2" type="ORF">SMN809_LOCUS53352</name>
</gene>
<feature type="non-terminal residue" evidence="2">
    <location>
        <position position="80"/>
    </location>
</feature>
<dbReference type="AlphaFoldDB" id="A0A8S3CZH7"/>
<proteinExistence type="predicted"/>
<protein>
    <submittedName>
        <fullName evidence="2">Uncharacterized protein</fullName>
    </submittedName>
</protein>
<feature type="compositionally biased region" description="Polar residues" evidence="1">
    <location>
        <begin position="54"/>
        <end position="69"/>
    </location>
</feature>
<feature type="region of interest" description="Disordered" evidence="1">
    <location>
        <begin position="1"/>
        <end position="80"/>
    </location>
</feature>
<evidence type="ECO:0000256" key="1">
    <source>
        <dbReference type="SAM" id="MobiDB-lite"/>
    </source>
</evidence>
<reference evidence="2" key="1">
    <citation type="submission" date="2021-02" db="EMBL/GenBank/DDBJ databases">
        <authorList>
            <person name="Nowell W R."/>
        </authorList>
    </citation>
    <scope>NUCLEOTIDE SEQUENCE</scope>
</reference>
<comment type="caution">
    <text evidence="2">The sequence shown here is derived from an EMBL/GenBank/DDBJ whole genome shotgun (WGS) entry which is preliminary data.</text>
</comment>
<name>A0A8S3CZH7_9BILA</name>
<dbReference type="EMBL" id="CAJOBI010183402">
    <property type="protein sequence ID" value="CAF4934831.1"/>
    <property type="molecule type" value="Genomic_DNA"/>
</dbReference>
<evidence type="ECO:0000313" key="3">
    <source>
        <dbReference type="Proteomes" id="UP000676336"/>
    </source>
</evidence>
<sequence length="80" mass="8646">TNNNNNTKERSGLTKPTSSSVESRQIKPPKINSSSVKTISQERSLSAPVKKTKPTINEETITKPISSAASMKIPKISANH</sequence>
<feature type="compositionally biased region" description="Polar residues" evidence="1">
    <location>
        <begin position="31"/>
        <end position="44"/>
    </location>
</feature>
<feature type="compositionally biased region" description="Polar residues" evidence="1">
    <location>
        <begin position="14"/>
        <end position="23"/>
    </location>
</feature>
<dbReference type="Proteomes" id="UP000676336">
    <property type="component" value="Unassembled WGS sequence"/>
</dbReference>
<organism evidence="2 3">
    <name type="scientific">Rotaria magnacalcarata</name>
    <dbReference type="NCBI Taxonomy" id="392030"/>
    <lineage>
        <taxon>Eukaryota</taxon>
        <taxon>Metazoa</taxon>
        <taxon>Spiralia</taxon>
        <taxon>Gnathifera</taxon>
        <taxon>Rotifera</taxon>
        <taxon>Eurotatoria</taxon>
        <taxon>Bdelloidea</taxon>
        <taxon>Philodinida</taxon>
        <taxon>Philodinidae</taxon>
        <taxon>Rotaria</taxon>
    </lineage>
</organism>
<accession>A0A8S3CZH7</accession>
<evidence type="ECO:0000313" key="2">
    <source>
        <dbReference type="EMBL" id="CAF4934831.1"/>
    </source>
</evidence>
<feature type="non-terminal residue" evidence="2">
    <location>
        <position position="1"/>
    </location>
</feature>